<reference evidence="2" key="1">
    <citation type="submission" date="2011-07" db="EMBL/GenBank/DDBJ databases">
        <authorList>
            <consortium name="Caenorhabditis brenneri Sequencing and Analysis Consortium"/>
            <person name="Wilson R.K."/>
        </authorList>
    </citation>
    <scope>NUCLEOTIDE SEQUENCE [LARGE SCALE GENOMIC DNA]</scope>
    <source>
        <strain evidence="2">PB2801</strain>
    </source>
</reference>
<dbReference type="InParanoid" id="G0P539"/>
<evidence type="ECO:0000313" key="2">
    <source>
        <dbReference type="Proteomes" id="UP000008068"/>
    </source>
</evidence>
<sequence>MAASSKKQEDVIVTSRLIFPVPEMRTKWERLWPKDERGTTTVTNQESIVRSRVHRYSVHDTQQFSKQVGYVNTVNTARVYSDGEATWCWVVHNKLQPCVKSSPTGKVYTSTCFIQPSVNK</sequence>
<gene>
    <name evidence="1" type="primary">Cbn-sth-1</name>
    <name evidence="1" type="ORF">CAEBREN_16312</name>
</gene>
<dbReference type="OMA" id="TWCWVVH"/>
<organism evidence="2">
    <name type="scientific">Caenorhabditis brenneri</name>
    <name type="common">Nematode worm</name>
    <dbReference type="NCBI Taxonomy" id="135651"/>
    <lineage>
        <taxon>Eukaryota</taxon>
        <taxon>Metazoa</taxon>
        <taxon>Ecdysozoa</taxon>
        <taxon>Nematoda</taxon>
        <taxon>Chromadorea</taxon>
        <taxon>Rhabditida</taxon>
        <taxon>Rhabditina</taxon>
        <taxon>Rhabditomorpha</taxon>
        <taxon>Rhabditoidea</taxon>
        <taxon>Rhabditidae</taxon>
        <taxon>Peloderinae</taxon>
        <taxon>Caenorhabditis</taxon>
    </lineage>
</organism>
<dbReference type="FunCoup" id="G0P539">
    <property type="interactions" value="1065"/>
</dbReference>
<proteinExistence type="predicted"/>
<accession>G0P539</accession>
<keyword evidence="2" id="KW-1185">Reference proteome</keyword>
<dbReference type="Proteomes" id="UP000008068">
    <property type="component" value="Unassembled WGS sequence"/>
</dbReference>
<name>G0P539_CAEBE</name>
<evidence type="ECO:0000313" key="1">
    <source>
        <dbReference type="EMBL" id="EGT45175.1"/>
    </source>
</evidence>
<dbReference type="EMBL" id="GL380073">
    <property type="protein sequence ID" value="EGT45175.1"/>
    <property type="molecule type" value="Genomic_DNA"/>
</dbReference>
<dbReference type="GO" id="GO:0005886">
    <property type="term" value="C:plasma membrane"/>
    <property type="evidence" value="ECO:0007669"/>
    <property type="project" value="EnsemblMetazoa"/>
</dbReference>
<dbReference type="STRING" id="135651.G0P539"/>
<dbReference type="AlphaFoldDB" id="G0P539"/>
<dbReference type="OrthoDB" id="5795704at2759"/>
<dbReference type="HOGENOM" id="CLU_2051714_0_0_1"/>
<protein>
    <submittedName>
        <fullName evidence="1">CBN-STH-1 protein</fullName>
    </submittedName>
</protein>
<dbReference type="eggNOG" id="ENOG502TI7B">
    <property type="taxonomic scope" value="Eukaryota"/>
</dbReference>